<evidence type="ECO:0000256" key="1">
    <source>
        <dbReference type="ARBA" id="ARBA00005042"/>
    </source>
</evidence>
<keyword evidence="8 10" id="KW-1208">Phospholipid metabolism</keyword>
<dbReference type="PANTHER" id="PTHR12586">
    <property type="entry name" value="CDP-DIACYLGLYCEROL--SERINE O-PHOSPHATIDYLTRANSFERASE"/>
    <property type="match status" value="1"/>
</dbReference>
<organism evidence="12 13">
    <name type="scientific">Paraglomus brasilianum</name>
    <dbReference type="NCBI Taxonomy" id="144538"/>
    <lineage>
        <taxon>Eukaryota</taxon>
        <taxon>Fungi</taxon>
        <taxon>Fungi incertae sedis</taxon>
        <taxon>Mucoromycota</taxon>
        <taxon>Glomeromycotina</taxon>
        <taxon>Glomeromycetes</taxon>
        <taxon>Paraglomerales</taxon>
        <taxon>Paraglomeraceae</taxon>
        <taxon>Paraglomus</taxon>
    </lineage>
</organism>
<dbReference type="GO" id="GO:0005524">
    <property type="term" value="F:ATP binding"/>
    <property type="evidence" value="ECO:0007669"/>
    <property type="project" value="UniProtKB-KW"/>
</dbReference>
<dbReference type="PANTHER" id="PTHR12586:SF1">
    <property type="entry name" value="CDP-DIACYLGLYCEROL--GLYCEROL-3-PHOSPHATE 3-PHOSPHATIDYLTRANSFERASE, MITOCHONDRIAL"/>
    <property type="match status" value="1"/>
</dbReference>
<dbReference type="SUPFAM" id="SSF56024">
    <property type="entry name" value="Phospholipase D/nuclease"/>
    <property type="match status" value="1"/>
</dbReference>
<sequence length="385" mass="44289">MFYNELKKYLLLAKKRILLAALYIGSNEHELFATLREALETSANLKIHILVDYLRSTRPGPNGIQDTTAQSLFPLVRDFPDRIVVSMYHTPDLTGLLKKALPSRFNESIGLMHIKAFVFDDDIILSGANLSRNYFTNRQDRYIIFKNLPRLADYFADLLRTIEYFSYKLQPADDSTFALQTPKATDPISQSNSFRSNANLAMTEFIQHWMKKSKNDDLKLLDGIPVDTVIFPAIQMGPLGVRQDEKAFLNVLDVVHRRARESSLWTANGFFNSNGISKYVPHAYAQLERQFYKEIVRAKKRDLITISEYKRPEWTYHAKGLWIYMNDNRHPCVTLIGSPNYGDRSTERDLEAEVILLTKNENLQKAVDKAGIKQNSECSLRHTAI</sequence>
<dbReference type="GO" id="GO:0005739">
    <property type="term" value="C:mitochondrion"/>
    <property type="evidence" value="ECO:0007669"/>
    <property type="project" value="UniProtKB-SubCell"/>
</dbReference>
<name>A0A9N9BGM5_9GLOM</name>
<evidence type="ECO:0000256" key="6">
    <source>
        <dbReference type="ARBA" id="ARBA00023098"/>
    </source>
</evidence>
<keyword evidence="10" id="KW-0547">Nucleotide-binding</keyword>
<keyword evidence="5" id="KW-0677">Repeat</keyword>
<dbReference type="PROSITE" id="PS50035">
    <property type="entry name" value="PLD"/>
    <property type="match status" value="1"/>
</dbReference>
<comment type="similarity">
    <text evidence="2 10">Belongs to the CDP-alcohol phosphatidyltransferase class-II family.</text>
</comment>
<dbReference type="OrthoDB" id="10250191at2759"/>
<comment type="catalytic activity">
    <reaction evidence="9 10">
        <text>a CDP-1,2-diacyl-sn-glycerol + sn-glycerol 3-phosphate = a 1,2-diacyl-sn-glycero-3-phospho-(1'-sn-glycero-3'-phosphate) + CMP + H(+)</text>
        <dbReference type="Rhea" id="RHEA:12593"/>
        <dbReference type="ChEBI" id="CHEBI:15378"/>
        <dbReference type="ChEBI" id="CHEBI:57597"/>
        <dbReference type="ChEBI" id="CHEBI:58332"/>
        <dbReference type="ChEBI" id="CHEBI:60110"/>
        <dbReference type="ChEBI" id="CHEBI:60377"/>
        <dbReference type="EC" id="2.7.8.5"/>
    </reaction>
</comment>
<comment type="caution">
    <text evidence="12">The sequence shown here is derived from an EMBL/GenBank/DDBJ whole genome shotgun (WGS) entry which is preliminary data.</text>
</comment>
<evidence type="ECO:0000256" key="10">
    <source>
        <dbReference type="RuleBase" id="RU365024"/>
    </source>
</evidence>
<keyword evidence="3 10" id="KW-0444">Lipid biosynthesis</keyword>
<dbReference type="CDD" id="cd09137">
    <property type="entry name" value="PLDc_PGS1_euk_2"/>
    <property type="match status" value="1"/>
</dbReference>
<protein>
    <recommendedName>
        <fullName evidence="10">CDP-diacylglycerol--glycerol-3-phosphate 3-phosphatidyltransferase</fullName>
        <ecNumber evidence="10">2.7.8.5</ecNumber>
    </recommendedName>
</protein>
<comment type="subcellular location">
    <subcellularLocation>
        <location evidence="10">Mitochondrion</location>
    </subcellularLocation>
</comment>
<keyword evidence="10" id="KW-0496">Mitochondrion</keyword>
<dbReference type="CDD" id="cd09135">
    <property type="entry name" value="PLDc_PGS1_euk_1"/>
    <property type="match status" value="1"/>
</dbReference>
<evidence type="ECO:0000256" key="5">
    <source>
        <dbReference type="ARBA" id="ARBA00022737"/>
    </source>
</evidence>
<evidence type="ECO:0000313" key="13">
    <source>
        <dbReference type="Proteomes" id="UP000789739"/>
    </source>
</evidence>
<proteinExistence type="inferred from homology"/>
<gene>
    <name evidence="12" type="ORF">PBRASI_LOCUS5799</name>
</gene>
<comment type="pathway">
    <text evidence="1 10">Phospholipid metabolism; phosphatidylglycerol biosynthesis; phosphatidylglycerol from CDP-diacylglycerol: step 1/2.</text>
</comment>
<dbReference type="Proteomes" id="UP000789739">
    <property type="component" value="Unassembled WGS sequence"/>
</dbReference>
<evidence type="ECO:0000259" key="11">
    <source>
        <dbReference type="PROSITE" id="PS50035"/>
    </source>
</evidence>
<dbReference type="SMART" id="SM00155">
    <property type="entry name" value="PLDc"/>
    <property type="match status" value="2"/>
</dbReference>
<evidence type="ECO:0000256" key="3">
    <source>
        <dbReference type="ARBA" id="ARBA00022516"/>
    </source>
</evidence>
<evidence type="ECO:0000313" key="12">
    <source>
        <dbReference type="EMBL" id="CAG8565131.1"/>
    </source>
</evidence>
<dbReference type="InterPro" id="IPR016270">
    <property type="entry name" value="PGS1"/>
</dbReference>
<dbReference type="InterPro" id="IPR001736">
    <property type="entry name" value="PLipase_D/transphosphatidylase"/>
</dbReference>
<keyword evidence="6 10" id="KW-0443">Lipid metabolism</keyword>
<evidence type="ECO:0000256" key="2">
    <source>
        <dbReference type="ARBA" id="ARBA00010682"/>
    </source>
</evidence>
<keyword evidence="4 10" id="KW-0808">Transferase</keyword>
<comment type="function">
    <text evidence="10">Functions in the biosynthesis of the anionic phospholipids phosphatidylglycerol and cardiolipin.</text>
</comment>
<evidence type="ECO:0000256" key="7">
    <source>
        <dbReference type="ARBA" id="ARBA00023209"/>
    </source>
</evidence>
<dbReference type="GO" id="GO:0032049">
    <property type="term" value="P:cardiolipin biosynthetic process"/>
    <property type="evidence" value="ECO:0007669"/>
    <property type="project" value="InterPro"/>
</dbReference>
<evidence type="ECO:0000256" key="8">
    <source>
        <dbReference type="ARBA" id="ARBA00023264"/>
    </source>
</evidence>
<keyword evidence="7 10" id="KW-0594">Phospholipid biosynthesis</keyword>
<accession>A0A9N9BGM5</accession>
<evidence type="ECO:0000256" key="4">
    <source>
        <dbReference type="ARBA" id="ARBA00022679"/>
    </source>
</evidence>
<dbReference type="EC" id="2.7.8.5" evidence="10"/>
<dbReference type="AlphaFoldDB" id="A0A9N9BGM5"/>
<keyword evidence="13" id="KW-1185">Reference proteome</keyword>
<dbReference type="GO" id="GO:0008444">
    <property type="term" value="F:CDP-diacylglycerol-glycerol-3-phosphate 3-phosphatidyltransferase activity"/>
    <property type="evidence" value="ECO:0007669"/>
    <property type="project" value="UniProtKB-EC"/>
</dbReference>
<reference evidence="12" key="1">
    <citation type="submission" date="2021-06" db="EMBL/GenBank/DDBJ databases">
        <authorList>
            <person name="Kallberg Y."/>
            <person name="Tangrot J."/>
            <person name="Rosling A."/>
        </authorList>
    </citation>
    <scope>NUCLEOTIDE SEQUENCE</scope>
    <source>
        <strain evidence="12">BR232B</strain>
    </source>
</reference>
<dbReference type="EMBL" id="CAJVPI010000711">
    <property type="protein sequence ID" value="CAG8565131.1"/>
    <property type="molecule type" value="Genomic_DNA"/>
</dbReference>
<dbReference type="Gene3D" id="3.30.870.10">
    <property type="entry name" value="Endonuclease Chain A"/>
    <property type="match status" value="2"/>
</dbReference>
<feature type="domain" description="PLD phosphodiesterase" evidence="11">
    <location>
        <begin position="108"/>
        <end position="134"/>
    </location>
</feature>
<dbReference type="PIRSF" id="PIRSF000850">
    <property type="entry name" value="Phospholipase_D_PSS"/>
    <property type="match status" value="1"/>
</dbReference>
<evidence type="ECO:0000256" key="9">
    <source>
        <dbReference type="ARBA" id="ARBA00048586"/>
    </source>
</evidence>
<keyword evidence="10" id="KW-0067">ATP-binding</keyword>